<comment type="similarity">
    <text evidence="3">Belongs to the multi antimicrobial extrusion (MATE) (TC 2.A.66.1) family.</text>
</comment>
<proteinExistence type="inferred from homology"/>
<feature type="transmembrane region" description="Helical" evidence="13">
    <location>
        <begin position="364"/>
        <end position="382"/>
    </location>
</feature>
<evidence type="ECO:0000313" key="14">
    <source>
        <dbReference type="EMBL" id="MDX8419719.1"/>
    </source>
</evidence>
<dbReference type="GO" id="GO:0005886">
    <property type="term" value="C:plasma membrane"/>
    <property type="evidence" value="ECO:0007669"/>
    <property type="project" value="UniProtKB-SubCell"/>
</dbReference>
<evidence type="ECO:0000256" key="6">
    <source>
        <dbReference type="ARBA" id="ARBA00022449"/>
    </source>
</evidence>
<feature type="transmembrane region" description="Helical" evidence="13">
    <location>
        <begin position="20"/>
        <end position="37"/>
    </location>
</feature>
<dbReference type="Pfam" id="PF01554">
    <property type="entry name" value="MatE"/>
    <property type="match status" value="2"/>
</dbReference>
<name>A0AB35U4R4_9FIRM</name>
<feature type="transmembrane region" description="Helical" evidence="13">
    <location>
        <begin position="261"/>
        <end position="280"/>
    </location>
</feature>
<dbReference type="GO" id="GO:0015297">
    <property type="term" value="F:antiporter activity"/>
    <property type="evidence" value="ECO:0007669"/>
    <property type="project" value="UniProtKB-KW"/>
</dbReference>
<dbReference type="Proteomes" id="UP001286174">
    <property type="component" value="Unassembled WGS sequence"/>
</dbReference>
<evidence type="ECO:0000256" key="7">
    <source>
        <dbReference type="ARBA" id="ARBA00022475"/>
    </source>
</evidence>
<keyword evidence="15" id="KW-1185">Reference proteome</keyword>
<gene>
    <name evidence="14" type="ORF">MOZ60_06385</name>
</gene>
<keyword evidence="9 13" id="KW-1133">Transmembrane helix</keyword>
<dbReference type="InterPro" id="IPR050222">
    <property type="entry name" value="MATE_MdtK"/>
</dbReference>
<sequence>MERTNSSLHLMTEGDLRKEIIFFAIPLFVGNLFQQMYNTADSLIVGNFLGAKALAAVSGVSSLVFLFTGFFMGFSTGAGVIISRSIGAGDSRKTKLAIHTTVALGLVLSVAMTIIGVMMTPVILHWMKTPADVFPLSSLYLRIYFAGFGGLIMYNTMTGILQAAGDSKHPLYYLICSSMINVVLDIVFIAVFHMGVDGAAIATVMSEVLTAILVFIRLLKAPEPVCLHITHIAFDKESLKQITDYGLPTALQGSVIDISNILIQSYINSFGAMAIAGIGASTKAEGFIFLPVTAFSMAMTTYISQNMGAQKYERVRKGMHFGFAVSLTMIEIMGVLFFLFAPQIVGLFNRDPDVIVYGAGRARVTGFFYFLVGYSHIASAVLRGLGKPMVPMAVMLFCWCAVRVTILFTIGLVWHNILLAYWVYPLTWTLSSIAFFFYLRHQEKIALS</sequence>
<dbReference type="PANTHER" id="PTHR43298">
    <property type="entry name" value="MULTIDRUG RESISTANCE PROTEIN NORM-RELATED"/>
    <property type="match status" value="1"/>
</dbReference>
<evidence type="ECO:0000256" key="1">
    <source>
        <dbReference type="ARBA" id="ARBA00003408"/>
    </source>
</evidence>
<feature type="transmembrane region" description="Helical" evidence="13">
    <location>
        <begin position="421"/>
        <end position="439"/>
    </location>
</feature>
<feature type="transmembrane region" description="Helical" evidence="13">
    <location>
        <begin position="57"/>
        <end position="82"/>
    </location>
</feature>
<dbReference type="CDD" id="cd13138">
    <property type="entry name" value="MATE_yoeA_like"/>
    <property type="match status" value="1"/>
</dbReference>
<comment type="subcellular location">
    <subcellularLocation>
        <location evidence="2">Cell membrane</location>
        <topology evidence="2">Multi-pass membrane protein</topology>
    </subcellularLocation>
</comment>
<evidence type="ECO:0000313" key="15">
    <source>
        <dbReference type="Proteomes" id="UP001286174"/>
    </source>
</evidence>
<dbReference type="AlphaFoldDB" id="A0AB35U4R4"/>
<dbReference type="InterPro" id="IPR048279">
    <property type="entry name" value="MdtK-like"/>
</dbReference>
<evidence type="ECO:0000256" key="5">
    <source>
        <dbReference type="ARBA" id="ARBA00022448"/>
    </source>
</evidence>
<dbReference type="InterPro" id="IPR002528">
    <property type="entry name" value="MATE_fam"/>
</dbReference>
<dbReference type="PANTHER" id="PTHR43298:SF2">
    <property type="entry name" value="FMN_FAD EXPORTER YEEO-RELATED"/>
    <property type="match status" value="1"/>
</dbReference>
<feature type="transmembrane region" description="Helical" evidence="13">
    <location>
        <begin position="102"/>
        <end position="123"/>
    </location>
</feature>
<feature type="transmembrane region" description="Helical" evidence="13">
    <location>
        <begin position="394"/>
        <end position="415"/>
    </location>
</feature>
<evidence type="ECO:0000256" key="8">
    <source>
        <dbReference type="ARBA" id="ARBA00022692"/>
    </source>
</evidence>
<feature type="transmembrane region" description="Helical" evidence="13">
    <location>
        <begin position="323"/>
        <end position="344"/>
    </location>
</feature>
<dbReference type="NCBIfam" id="TIGR00797">
    <property type="entry name" value="matE"/>
    <property type="match status" value="1"/>
</dbReference>
<evidence type="ECO:0000256" key="12">
    <source>
        <dbReference type="ARBA" id="ARBA00031636"/>
    </source>
</evidence>
<evidence type="ECO:0000256" key="11">
    <source>
        <dbReference type="ARBA" id="ARBA00023136"/>
    </source>
</evidence>
<protein>
    <recommendedName>
        <fullName evidence="4">Probable multidrug resistance protein NorM</fullName>
    </recommendedName>
    <alternativeName>
        <fullName evidence="12">Multidrug-efflux transporter</fullName>
    </alternativeName>
</protein>
<accession>A0AB35U4R4</accession>
<keyword evidence="10" id="KW-0406">Ion transport</keyword>
<evidence type="ECO:0000256" key="9">
    <source>
        <dbReference type="ARBA" id="ARBA00022989"/>
    </source>
</evidence>
<dbReference type="EMBL" id="JALBUR010000013">
    <property type="protein sequence ID" value="MDX8419719.1"/>
    <property type="molecule type" value="Genomic_DNA"/>
</dbReference>
<feature type="transmembrane region" description="Helical" evidence="13">
    <location>
        <begin position="198"/>
        <end position="219"/>
    </location>
</feature>
<keyword evidence="8 13" id="KW-0812">Transmembrane</keyword>
<reference evidence="14 15" key="1">
    <citation type="submission" date="2022-03" db="EMBL/GenBank/DDBJ databases">
        <title>Novel taxa within the pig intestine.</title>
        <authorList>
            <person name="Wylensek D."/>
            <person name="Bishof K."/>
            <person name="Afrizal A."/>
            <person name="Clavel T."/>
        </authorList>
    </citation>
    <scope>NUCLEOTIDE SEQUENCE [LARGE SCALE GENOMIC DNA]</scope>
    <source>
        <strain evidence="14 15">CLA-KB-P133</strain>
    </source>
</reference>
<evidence type="ECO:0000256" key="3">
    <source>
        <dbReference type="ARBA" id="ARBA00010199"/>
    </source>
</evidence>
<dbReference type="GO" id="GO:0042910">
    <property type="term" value="F:xenobiotic transmembrane transporter activity"/>
    <property type="evidence" value="ECO:0007669"/>
    <property type="project" value="InterPro"/>
</dbReference>
<keyword evidence="5" id="KW-0813">Transport</keyword>
<feature type="transmembrane region" description="Helical" evidence="13">
    <location>
        <begin position="143"/>
        <end position="164"/>
    </location>
</feature>
<comment type="function">
    <text evidence="1">Multidrug efflux pump.</text>
</comment>
<feature type="transmembrane region" description="Helical" evidence="13">
    <location>
        <begin position="171"/>
        <end position="192"/>
    </location>
</feature>
<keyword evidence="7" id="KW-1003">Cell membrane</keyword>
<evidence type="ECO:0000256" key="10">
    <source>
        <dbReference type="ARBA" id="ARBA00023065"/>
    </source>
</evidence>
<feature type="transmembrane region" description="Helical" evidence="13">
    <location>
        <begin position="286"/>
        <end position="303"/>
    </location>
</feature>
<keyword evidence="11 13" id="KW-0472">Membrane</keyword>
<comment type="caution">
    <text evidence="14">The sequence shown here is derived from an EMBL/GenBank/DDBJ whole genome shotgun (WGS) entry which is preliminary data.</text>
</comment>
<dbReference type="RefSeq" id="WP_108775661.1">
    <property type="nucleotide sequence ID" value="NZ_JALBUR010000013.1"/>
</dbReference>
<dbReference type="GO" id="GO:0006811">
    <property type="term" value="P:monoatomic ion transport"/>
    <property type="evidence" value="ECO:0007669"/>
    <property type="project" value="UniProtKB-KW"/>
</dbReference>
<evidence type="ECO:0000256" key="4">
    <source>
        <dbReference type="ARBA" id="ARBA00020268"/>
    </source>
</evidence>
<dbReference type="PIRSF" id="PIRSF006603">
    <property type="entry name" value="DinF"/>
    <property type="match status" value="1"/>
</dbReference>
<evidence type="ECO:0000256" key="13">
    <source>
        <dbReference type="SAM" id="Phobius"/>
    </source>
</evidence>
<organism evidence="14 15">
    <name type="scientific">Grylomicrobium aquisgranensis</name>
    <dbReference type="NCBI Taxonomy" id="2926318"/>
    <lineage>
        <taxon>Bacteria</taxon>
        <taxon>Bacillati</taxon>
        <taxon>Bacillota</taxon>
        <taxon>Erysipelotrichia</taxon>
        <taxon>Erysipelotrichales</taxon>
        <taxon>Erysipelotrichaceae</taxon>
        <taxon>Grylomicrobium</taxon>
    </lineage>
</organism>
<keyword evidence="6" id="KW-0050">Antiport</keyword>
<evidence type="ECO:0000256" key="2">
    <source>
        <dbReference type="ARBA" id="ARBA00004651"/>
    </source>
</evidence>